<feature type="chain" id="PRO_5007843465" description="Galactose oxidase" evidence="5">
    <location>
        <begin position="23"/>
        <end position="523"/>
    </location>
</feature>
<feature type="compositionally biased region" description="Polar residues" evidence="3">
    <location>
        <begin position="514"/>
        <end position="523"/>
    </location>
</feature>
<evidence type="ECO:0000256" key="4">
    <source>
        <dbReference type="SAM" id="Phobius"/>
    </source>
</evidence>
<dbReference type="AlphaFoldDB" id="A0A163JWF4"/>
<evidence type="ECO:0000256" key="2">
    <source>
        <dbReference type="ARBA" id="ARBA00022737"/>
    </source>
</evidence>
<keyword evidence="4" id="KW-0812">Transmembrane</keyword>
<dbReference type="EMBL" id="LT554202">
    <property type="protein sequence ID" value="SAM03501.1"/>
    <property type="molecule type" value="Genomic_DNA"/>
</dbReference>
<proteinExistence type="predicted"/>
<keyword evidence="2" id="KW-0677">Repeat</keyword>
<protein>
    <recommendedName>
        <fullName evidence="8">Galactose oxidase</fullName>
    </recommendedName>
</protein>
<keyword evidence="5" id="KW-0732">Signal</keyword>
<keyword evidence="1" id="KW-0880">Kelch repeat</keyword>
<keyword evidence="4" id="KW-0472">Membrane</keyword>
<dbReference type="InParanoid" id="A0A163JWF4"/>
<dbReference type="SUPFAM" id="SSF117281">
    <property type="entry name" value="Kelch motif"/>
    <property type="match status" value="2"/>
</dbReference>
<keyword evidence="7" id="KW-1185">Reference proteome</keyword>
<dbReference type="OrthoDB" id="2363417at2759"/>
<sequence length="523" mass="56421">MGQPNHFLFVGFLLFLSQCVRSDSLPSVYKHGCVLLGNQRIYCHGGASRSSPTTKASDTYFNDDVLYNQHVYLDVSKPLNLSSANNQWQPVATTSFTLEPRADFAIVSHNATSFIVSGGIGAKTTPGDQSLAHISIRYNAELNLWSDIKSQNASAPKFNFTFDTQLFGGRAIKISDQEYMINGGIPPNNNTVLFPNTSYVDVEATGPNWSSMQAWTIPISRGGQVFPERSRSFRVASALSRNGVVYFFGGLLPLNATDNYNYKDNMGYYGFDSLLTFYPLKNQTFDAIKPSNPDFAPAERQLHTVNAVPNTDLILMYGGVTDKGASPDFCWSYETTSGLWRTVNFTNGDGAGPRFGHQTVMVGNDSLYIIGGIDGSGVTQKDVHILNITSMTWLNGSATNTYDQTIDAASSSASSSSSSLSGGAIAGIVIGTVAAVALLIAAAVIIRIQRKKKSLLDSGPAPEGFTSSSVPPMMSSAKEYNMDPNSYPPASPTSDGSTTVYSPKPFDGSFDPIHSSNPKPHMY</sequence>
<evidence type="ECO:0000256" key="1">
    <source>
        <dbReference type="ARBA" id="ARBA00022441"/>
    </source>
</evidence>
<dbReference type="Gene3D" id="2.120.10.80">
    <property type="entry name" value="Kelch-type beta propeller"/>
    <property type="match status" value="2"/>
</dbReference>
<dbReference type="Pfam" id="PF24681">
    <property type="entry name" value="Kelch_KLHDC2_KLHL20_DRC7"/>
    <property type="match status" value="1"/>
</dbReference>
<accession>A0A163JWF4</accession>
<feature type="compositionally biased region" description="Polar residues" evidence="3">
    <location>
        <begin position="492"/>
        <end position="501"/>
    </location>
</feature>
<dbReference type="PANTHER" id="PTHR46093:SF18">
    <property type="entry name" value="FIBRONECTIN TYPE-III DOMAIN-CONTAINING PROTEIN"/>
    <property type="match status" value="1"/>
</dbReference>
<keyword evidence="4" id="KW-1133">Transmembrane helix</keyword>
<evidence type="ECO:0008006" key="8">
    <source>
        <dbReference type="Google" id="ProtNLM"/>
    </source>
</evidence>
<dbReference type="OMA" id="NIYPRID"/>
<organism evidence="6">
    <name type="scientific">Absidia glauca</name>
    <name type="common">Pin mould</name>
    <dbReference type="NCBI Taxonomy" id="4829"/>
    <lineage>
        <taxon>Eukaryota</taxon>
        <taxon>Fungi</taxon>
        <taxon>Fungi incertae sedis</taxon>
        <taxon>Mucoromycota</taxon>
        <taxon>Mucoromycotina</taxon>
        <taxon>Mucoromycetes</taxon>
        <taxon>Mucorales</taxon>
        <taxon>Cunninghamellaceae</taxon>
        <taxon>Absidia</taxon>
    </lineage>
</organism>
<evidence type="ECO:0000313" key="6">
    <source>
        <dbReference type="EMBL" id="SAM03501.1"/>
    </source>
</evidence>
<evidence type="ECO:0000256" key="3">
    <source>
        <dbReference type="SAM" id="MobiDB-lite"/>
    </source>
</evidence>
<name>A0A163JWF4_ABSGL</name>
<feature type="signal peptide" evidence="5">
    <location>
        <begin position="1"/>
        <end position="22"/>
    </location>
</feature>
<feature type="transmembrane region" description="Helical" evidence="4">
    <location>
        <begin position="424"/>
        <end position="446"/>
    </location>
</feature>
<dbReference type="STRING" id="4829.A0A163JWF4"/>
<dbReference type="InterPro" id="IPR015915">
    <property type="entry name" value="Kelch-typ_b-propeller"/>
</dbReference>
<evidence type="ECO:0000256" key="5">
    <source>
        <dbReference type="SAM" id="SignalP"/>
    </source>
</evidence>
<dbReference type="Proteomes" id="UP000078561">
    <property type="component" value="Unassembled WGS sequence"/>
</dbReference>
<reference evidence="6" key="1">
    <citation type="submission" date="2016-04" db="EMBL/GenBank/DDBJ databases">
        <authorList>
            <person name="Evans L.H."/>
            <person name="Alamgir A."/>
            <person name="Owens N."/>
            <person name="Weber N.D."/>
            <person name="Virtaneva K."/>
            <person name="Barbian K."/>
            <person name="Babar A."/>
            <person name="Rosenke K."/>
        </authorList>
    </citation>
    <scope>NUCLEOTIDE SEQUENCE [LARGE SCALE GENOMIC DNA]</scope>
    <source>
        <strain evidence="6">CBS 101.48</strain>
    </source>
</reference>
<evidence type="ECO:0000313" key="7">
    <source>
        <dbReference type="Proteomes" id="UP000078561"/>
    </source>
</evidence>
<gene>
    <name evidence="6" type="primary">ABSGL_09342.1 scaffold 11175</name>
</gene>
<feature type="region of interest" description="Disordered" evidence="3">
    <location>
        <begin position="456"/>
        <end position="523"/>
    </location>
</feature>
<dbReference type="PANTHER" id="PTHR46093">
    <property type="entry name" value="ACYL-COA-BINDING DOMAIN-CONTAINING PROTEIN 5"/>
    <property type="match status" value="1"/>
</dbReference>